<feature type="domain" description="Radical SAM core" evidence="11">
    <location>
        <begin position="17"/>
        <end position="267"/>
    </location>
</feature>
<evidence type="ECO:0000256" key="4">
    <source>
        <dbReference type="ARBA" id="ARBA00022691"/>
    </source>
</evidence>
<dbReference type="InterPro" id="IPR007197">
    <property type="entry name" value="rSAM"/>
</dbReference>
<dbReference type="SUPFAM" id="SSF102114">
    <property type="entry name" value="Radical SAM enzymes"/>
    <property type="match status" value="1"/>
</dbReference>
<dbReference type="Pfam" id="PF04055">
    <property type="entry name" value="Radical_SAM"/>
    <property type="match status" value="1"/>
</dbReference>
<organism evidence="12">
    <name type="scientific">Lepeophtheirus salmonis</name>
    <name type="common">Salmon louse</name>
    <name type="synonym">Caligus salmonis</name>
    <dbReference type="NCBI Taxonomy" id="72036"/>
    <lineage>
        <taxon>Eukaryota</taxon>
        <taxon>Metazoa</taxon>
        <taxon>Ecdysozoa</taxon>
        <taxon>Arthropoda</taxon>
        <taxon>Crustacea</taxon>
        <taxon>Multicrustacea</taxon>
        <taxon>Hexanauplia</taxon>
        <taxon>Copepoda</taxon>
        <taxon>Siphonostomatoida</taxon>
        <taxon>Caligidae</taxon>
        <taxon>Lepeophtheirus</taxon>
    </lineage>
</organism>
<name>A0A0K2U2M4_LEPSM</name>
<dbReference type="SFLD" id="SFLDS00029">
    <property type="entry name" value="Radical_SAM"/>
    <property type="match status" value="1"/>
</dbReference>
<keyword evidence="7" id="KW-0411">Iron-sulfur</keyword>
<evidence type="ECO:0000313" key="12">
    <source>
        <dbReference type="EMBL" id="CDW32197.1"/>
    </source>
</evidence>
<dbReference type="InterPro" id="IPR013785">
    <property type="entry name" value="Aldolase_TIM"/>
</dbReference>
<protein>
    <recommendedName>
        <fullName evidence="2">Radical S-adenosyl methionine domain-containing protein 1, mitochondrial</fullName>
    </recommendedName>
    <alternativeName>
        <fullName evidence="9">Putative heme chaperone</fullName>
    </alternativeName>
</protein>
<dbReference type="GO" id="GO:0046872">
    <property type="term" value="F:metal ion binding"/>
    <property type="evidence" value="ECO:0007669"/>
    <property type="project" value="UniProtKB-KW"/>
</dbReference>
<dbReference type="EMBL" id="HACA01014836">
    <property type="protein sequence ID" value="CDW32197.1"/>
    <property type="molecule type" value="Transcribed_RNA"/>
</dbReference>
<evidence type="ECO:0000256" key="9">
    <source>
        <dbReference type="ARBA" id="ARBA00033094"/>
    </source>
</evidence>
<dbReference type="NCBIfam" id="TIGR00539">
    <property type="entry name" value="hemN_rel"/>
    <property type="match status" value="1"/>
</dbReference>
<feature type="non-terminal residue" evidence="12">
    <location>
        <position position="1"/>
    </location>
</feature>
<reference evidence="12" key="1">
    <citation type="submission" date="2014-05" db="EMBL/GenBank/DDBJ databases">
        <authorList>
            <person name="Chronopoulou M."/>
        </authorList>
    </citation>
    <scope>NUCLEOTIDE SEQUENCE</scope>
    <source>
        <tissue evidence="12">Whole organism</tissue>
    </source>
</reference>
<evidence type="ECO:0000256" key="5">
    <source>
        <dbReference type="ARBA" id="ARBA00022723"/>
    </source>
</evidence>
<keyword evidence="6" id="KW-0408">Iron</keyword>
<proteinExistence type="inferred from homology"/>
<keyword evidence="3" id="KW-0349">Heme</keyword>
<evidence type="ECO:0000256" key="2">
    <source>
        <dbReference type="ARBA" id="ARBA00014678"/>
    </source>
</evidence>
<dbReference type="GO" id="GO:0051539">
    <property type="term" value="F:4 iron, 4 sulfur cluster binding"/>
    <property type="evidence" value="ECO:0007669"/>
    <property type="project" value="InterPro"/>
</dbReference>
<dbReference type="PROSITE" id="PS51918">
    <property type="entry name" value="RADICAL_SAM"/>
    <property type="match status" value="1"/>
</dbReference>
<evidence type="ECO:0000256" key="10">
    <source>
        <dbReference type="ARBA" id="ARBA00045130"/>
    </source>
</evidence>
<comment type="function">
    <text evidence="10">May be a heme chaperone, appears to bind heme. Homologous bacterial proteins do not have oxygen-independent coproporphyrinogen-III oxidase activity. Binds 1 [4Fe-4S] cluster. The cluster is coordinated with 3 cysteines and an exchangeable S-adenosyl-L-methionine.</text>
</comment>
<comment type="similarity">
    <text evidence="1">Belongs to the anaerobic coproporphyrinogen-III oxidase family. HemW subfamily.</text>
</comment>
<dbReference type="GO" id="GO:0004109">
    <property type="term" value="F:coproporphyrinogen oxidase activity"/>
    <property type="evidence" value="ECO:0007669"/>
    <property type="project" value="InterPro"/>
</dbReference>
<dbReference type="InterPro" id="IPR004559">
    <property type="entry name" value="HemW-like"/>
</dbReference>
<dbReference type="OrthoDB" id="431409at2759"/>
<dbReference type="GO" id="GO:0005739">
    <property type="term" value="C:mitochondrion"/>
    <property type="evidence" value="ECO:0007669"/>
    <property type="project" value="TreeGrafter"/>
</dbReference>
<dbReference type="CDD" id="cd01335">
    <property type="entry name" value="Radical_SAM"/>
    <property type="match status" value="1"/>
</dbReference>
<keyword evidence="5" id="KW-0479">Metal-binding</keyword>
<dbReference type="SMART" id="SM00729">
    <property type="entry name" value="Elp3"/>
    <property type="match status" value="1"/>
</dbReference>
<sequence length="462" mass="52543">KMSKVTQLFRSASFVPTSGLHTGSIYVHWPYCAKRCSYCSFNKYILNPERKGLKTPWIVPEKRLVNGLLMELRSLLKISRIESVTSIYFGGGTPSLMSPESINSVVQELSENLLKNAEVTLEVNPEDISNHKALDKLKEFKDGGINRISLGVQAFNDQDLKEMNRAHSLKESIQAIQNACHVFRPERVSLDLIFGRNDSQTLGSWLNELEFANTFGVGHLSLYELTIDRGTPLWKDRSSGRYLSPSEDLVHKMYLESLTKVRSFGFERYEVSNFALSEFTQSRHNSTYWEGGEYIGIGPGAHGRLVVRSQEDMDQYSAKDILCNNTSHLDYSGRHTSHHRQERVQTLEPHEWVREVELIGHGTRRVRPLSPLDSCIELVGSGLRTLKGVNVHNWSILSNDLGVSFKDLVLYSKETQRLWKEDYIQLSQKGLSLSDKGMNITDYIAACLVSNLVRMEQELHKS</sequence>
<keyword evidence="4" id="KW-0949">S-adenosyl-L-methionine</keyword>
<dbReference type="GO" id="GO:0006779">
    <property type="term" value="P:porphyrin-containing compound biosynthetic process"/>
    <property type="evidence" value="ECO:0007669"/>
    <property type="project" value="InterPro"/>
</dbReference>
<dbReference type="InterPro" id="IPR034505">
    <property type="entry name" value="Coproporphyrinogen-III_oxidase"/>
</dbReference>
<evidence type="ECO:0000256" key="1">
    <source>
        <dbReference type="ARBA" id="ARBA00006100"/>
    </source>
</evidence>
<evidence type="ECO:0000259" key="11">
    <source>
        <dbReference type="PROSITE" id="PS51918"/>
    </source>
</evidence>
<evidence type="ECO:0000256" key="7">
    <source>
        <dbReference type="ARBA" id="ARBA00023014"/>
    </source>
</evidence>
<dbReference type="AlphaFoldDB" id="A0A0K2U2M4"/>
<keyword evidence="8" id="KW-0143">Chaperone</keyword>
<dbReference type="PANTHER" id="PTHR13932">
    <property type="entry name" value="COPROPORPHYRINIGEN III OXIDASE"/>
    <property type="match status" value="1"/>
</dbReference>
<dbReference type="PANTHER" id="PTHR13932:SF5">
    <property type="entry name" value="RADICAL S-ADENOSYL METHIONINE DOMAIN-CONTAINING PROTEIN 1, MITOCHONDRIAL"/>
    <property type="match status" value="1"/>
</dbReference>
<evidence type="ECO:0000256" key="8">
    <source>
        <dbReference type="ARBA" id="ARBA00023186"/>
    </source>
</evidence>
<evidence type="ECO:0000256" key="6">
    <source>
        <dbReference type="ARBA" id="ARBA00023004"/>
    </source>
</evidence>
<dbReference type="SFLD" id="SFLDF00562">
    <property type="entry name" value="HemN-like__clustered_with_heat"/>
    <property type="match status" value="1"/>
</dbReference>
<dbReference type="SFLD" id="SFLDG01065">
    <property type="entry name" value="anaerobic_coproporphyrinogen-I"/>
    <property type="match status" value="1"/>
</dbReference>
<evidence type="ECO:0000256" key="3">
    <source>
        <dbReference type="ARBA" id="ARBA00022617"/>
    </source>
</evidence>
<dbReference type="InterPro" id="IPR006638">
    <property type="entry name" value="Elp3/MiaA/NifB-like_rSAM"/>
</dbReference>
<dbReference type="InterPro" id="IPR058240">
    <property type="entry name" value="rSAM_sf"/>
</dbReference>
<accession>A0A0K2U2M4</accession>
<dbReference type="Gene3D" id="3.20.20.70">
    <property type="entry name" value="Aldolase class I"/>
    <property type="match status" value="1"/>
</dbReference>